<dbReference type="GO" id="GO:0016887">
    <property type="term" value="F:ATP hydrolysis activity"/>
    <property type="evidence" value="ECO:0007669"/>
    <property type="project" value="InterPro"/>
</dbReference>
<gene>
    <name evidence="3" type="ORF">Thpro_022138</name>
</gene>
<dbReference type="InterPro" id="IPR050921">
    <property type="entry name" value="T4SS_GSP_E_ATPase"/>
</dbReference>
<reference evidence="3 4" key="1">
    <citation type="journal article" date="2014" name="Genome Announc.">
        <title>Draft Genome Sequence of the Iron-Oxidizing, Acidophilic, and Halotolerant 'Thiobacillus prosperus' Type Strain DSM 5130.</title>
        <authorList>
            <person name="Ossandon F.J."/>
            <person name="Cardenas J.P."/>
            <person name="Corbett M."/>
            <person name="Quatrini R."/>
            <person name="Holmes D.S."/>
            <person name="Watkin E."/>
        </authorList>
    </citation>
    <scope>NUCLEOTIDE SEQUENCE [LARGE SCALE GENOMIC DNA]</scope>
    <source>
        <strain evidence="3 4">DSM 5130</strain>
    </source>
</reference>
<name>A0A1A6C004_9GAMM</name>
<evidence type="ECO:0000259" key="2">
    <source>
        <dbReference type="Pfam" id="PF00437"/>
    </source>
</evidence>
<dbReference type="InterPro" id="IPR027417">
    <property type="entry name" value="P-loop_NTPase"/>
</dbReference>
<evidence type="ECO:0000256" key="1">
    <source>
        <dbReference type="ARBA" id="ARBA00006611"/>
    </source>
</evidence>
<protein>
    <recommendedName>
        <fullName evidence="2">Bacterial type II secretion system protein E domain-containing protein</fullName>
    </recommendedName>
</protein>
<dbReference type="AlphaFoldDB" id="A0A1A6C004"/>
<dbReference type="PANTHER" id="PTHR30486">
    <property type="entry name" value="TWITCHING MOTILITY PROTEIN PILT"/>
    <property type="match status" value="1"/>
</dbReference>
<evidence type="ECO:0000313" key="3">
    <source>
        <dbReference type="EMBL" id="OBS07888.1"/>
    </source>
</evidence>
<dbReference type="Proteomes" id="UP000029273">
    <property type="component" value="Unassembled WGS sequence"/>
</dbReference>
<dbReference type="RefSeq" id="WP_161489972.1">
    <property type="nucleotide sequence ID" value="NZ_JQSG02000006.1"/>
</dbReference>
<dbReference type="Gene3D" id="3.40.50.300">
    <property type="entry name" value="P-loop containing nucleotide triphosphate hydrolases"/>
    <property type="match status" value="1"/>
</dbReference>
<dbReference type="Pfam" id="PF00437">
    <property type="entry name" value="T2SSE"/>
    <property type="match status" value="1"/>
</dbReference>
<organism evidence="3 4">
    <name type="scientific">Acidihalobacter prosperus</name>
    <dbReference type="NCBI Taxonomy" id="160660"/>
    <lineage>
        <taxon>Bacteria</taxon>
        <taxon>Pseudomonadati</taxon>
        <taxon>Pseudomonadota</taxon>
        <taxon>Gammaproteobacteria</taxon>
        <taxon>Chromatiales</taxon>
        <taxon>Ectothiorhodospiraceae</taxon>
        <taxon>Acidihalobacter</taxon>
    </lineage>
</organism>
<proteinExistence type="inferred from homology"/>
<feature type="domain" description="Bacterial type II secretion system protein E" evidence="2">
    <location>
        <begin position="77"/>
        <end position="278"/>
    </location>
</feature>
<comment type="similarity">
    <text evidence="1">Belongs to the GSP E family.</text>
</comment>
<evidence type="ECO:0000313" key="4">
    <source>
        <dbReference type="Proteomes" id="UP000029273"/>
    </source>
</evidence>
<dbReference type="OrthoDB" id="6189814at2"/>
<dbReference type="SUPFAM" id="SSF52540">
    <property type="entry name" value="P-loop containing nucleoside triphosphate hydrolases"/>
    <property type="match status" value="1"/>
</dbReference>
<sequence>MSGFVTWMENWLQAEPPTWSDLYLRVNSRPVVKLSGMGLKVMEASPLVREDDIEYLVGGKVDWSADVDQDHGVTVSGLRFRVNVLKSMGGGGAVLRRLETEPPELDGLGLPTNLLRRICQFSHGLIIVAGETGSGKTTTLSAMMHERARLRSTTTVTIEDPVEILFPKEMPTREGGLSQFIQREVGHDTDSFTSGLRAALREAPNVIAVGEVRDAESARLALQAAETGHLVFMTLHTRGAQETVSRLLAFFPEAQHTLIRQQLASGLRLVLRQVLMPRKGGDGRVLAYELMTLDGGIANCIRKGTDHQILSEISAGREYGMVALNDMLTKLVRDEVIERDEALRHSYDPEALDAML</sequence>
<keyword evidence="4" id="KW-1185">Reference proteome</keyword>
<dbReference type="InterPro" id="IPR001482">
    <property type="entry name" value="T2SS/T4SS_dom"/>
</dbReference>
<accession>A0A1A6C004</accession>
<comment type="caution">
    <text evidence="3">The sequence shown here is derived from an EMBL/GenBank/DDBJ whole genome shotgun (WGS) entry which is preliminary data.</text>
</comment>
<dbReference type="EMBL" id="JQSG02000006">
    <property type="protein sequence ID" value="OBS07888.1"/>
    <property type="molecule type" value="Genomic_DNA"/>
</dbReference>